<dbReference type="AlphaFoldDB" id="A0A0A9CT40"/>
<feature type="region of interest" description="Disordered" evidence="1">
    <location>
        <begin position="248"/>
        <end position="281"/>
    </location>
</feature>
<evidence type="ECO:0000256" key="1">
    <source>
        <dbReference type="SAM" id="MobiDB-lite"/>
    </source>
</evidence>
<sequence length="281" mass="30152">MAIGARNRNVDKIMSPRPRVRRFLRRRGRNRTSTQSSDHQLQRRRQLSEGPEVVTGLGFFFFFQSSPLLSRLLSVVSFTKSVGTQARACTSHTPARRSPALRLRVGRDPCPPGPVRRHAAAPAVAVDDVLQHLLQVFQRVRLIVFHVIHHHQHLLHEVGEILVIVVEGVEEPGVVHGPLPLVGQNGVRLLDPLEPPLGLAGRAGVARPPVRVPLQGEPPVGGAYVGGGGVLADAEQGVVAARRRAGAAGGIAGSGSRPGLHGNRRKAGDGATRRRATQHAA</sequence>
<accession>A0A0A9CT40</accession>
<dbReference type="EMBL" id="GBRH01223253">
    <property type="protein sequence ID" value="JAD74642.1"/>
    <property type="molecule type" value="Transcribed_RNA"/>
</dbReference>
<evidence type="ECO:0000313" key="2">
    <source>
        <dbReference type="EMBL" id="JAD74642.1"/>
    </source>
</evidence>
<name>A0A0A9CT40_ARUDO</name>
<organism evidence="2">
    <name type="scientific">Arundo donax</name>
    <name type="common">Giant reed</name>
    <name type="synonym">Donax arundinaceus</name>
    <dbReference type="NCBI Taxonomy" id="35708"/>
    <lineage>
        <taxon>Eukaryota</taxon>
        <taxon>Viridiplantae</taxon>
        <taxon>Streptophyta</taxon>
        <taxon>Embryophyta</taxon>
        <taxon>Tracheophyta</taxon>
        <taxon>Spermatophyta</taxon>
        <taxon>Magnoliopsida</taxon>
        <taxon>Liliopsida</taxon>
        <taxon>Poales</taxon>
        <taxon>Poaceae</taxon>
        <taxon>PACMAD clade</taxon>
        <taxon>Arundinoideae</taxon>
        <taxon>Arundineae</taxon>
        <taxon>Arundo</taxon>
    </lineage>
</organism>
<proteinExistence type="predicted"/>
<reference evidence="2" key="2">
    <citation type="journal article" date="2015" name="Data Brief">
        <title>Shoot transcriptome of the giant reed, Arundo donax.</title>
        <authorList>
            <person name="Barrero R.A."/>
            <person name="Guerrero F.D."/>
            <person name="Moolhuijzen P."/>
            <person name="Goolsby J.A."/>
            <person name="Tidwell J."/>
            <person name="Bellgard S.E."/>
            <person name="Bellgard M.I."/>
        </authorList>
    </citation>
    <scope>NUCLEOTIDE SEQUENCE</scope>
    <source>
        <tissue evidence="2">Shoot tissue taken approximately 20 cm above the soil surface</tissue>
    </source>
</reference>
<protein>
    <submittedName>
        <fullName evidence="2">Uncharacterized protein</fullName>
    </submittedName>
</protein>
<feature type="region of interest" description="Disordered" evidence="1">
    <location>
        <begin position="24"/>
        <end position="47"/>
    </location>
</feature>
<reference evidence="2" key="1">
    <citation type="submission" date="2014-09" db="EMBL/GenBank/DDBJ databases">
        <authorList>
            <person name="Magalhaes I.L.F."/>
            <person name="Oliveira U."/>
            <person name="Santos F.R."/>
            <person name="Vidigal T.H.D.A."/>
            <person name="Brescovit A.D."/>
            <person name="Santos A.J."/>
        </authorList>
    </citation>
    <scope>NUCLEOTIDE SEQUENCE</scope>
    <source>
        <tissue evidence="2">Shoot tissue taken approximately 20 cm above the soil surface</tissue>
    </source>
</reference>